<evidence type="ECO:0000256" key="3">
    <source>
        <dbReference type="ARBA" id="ARBA00012438"/>
    </source>
</evidence>
<dbReference type="PROSITE" id="PS50109">
    <property type="entry name" value="HIS_KIN"/>
    <property type="match status" value="1"/>
</dbReference>
<evidence type="ECO:0000259" key="12">
    <source>
        <dbReference type="PROSITE" id="PS50109"/>
    </source>
</evidence>
<sequence>MSPARRRRRWRRWPRTVRTQLVVGVCAVVSVVVLALGGFSVLSLRSYVTTMNDAEVSRSLAAFSHAFAQRRERAGDEPLTHFVGQGPGNLIAVLDDATVINSAVFANGEARPADDELTAALAAQRWTDGVARTVSLGAAGNYRVQSRTVDGHRLVAGISLTRSTQLLTAKMLVVAALVVVALLVTALGTILVIGYALRPLRRVAATAADVAALPLADPDHRITTRVRDTDPASEVGVVGQTLNLLLENVDAALAELADAERRTRRFLADISHELRTPLAVISGYAELTRQDSATLPATSEQALGRIEAEAHRMVALVEDLLLLSRLDERQDLRTEEVDLADLVSDAVGDAAVAGPDHHWIHRLPDAAVRVSGDRDRLLQLITNLLTNARVHTPAGVTVTTAVTVGATHVELTVTDDGPAIDPALLAHLFDRFVQADAARSRHAQGAGLGLPIVAAIAEAHHGTVAVESTGGHTVFRVRLPIG</sequence>
<proteinExistence type="predicted"/>
<keyword evidence="6 11" id="KW-0812">Transmembrane</keyword>
<dbReference type="InterPro" id="IPR005467">
    <property type="entry name" value="His_kinase_dom"/>
</dbReference>
<dbReference type="InterPro" id="IPR036890">
    <property type="entry name" value="HATPase_C_sf"/>
</dbReference>
<evidence type="ECO:0000313" key="14">
    <source>
        <dbReference type="EMBL" id="ULN52287.1"/>
    </source>
</evidence>
<dbReference type="CDD" id="cd00082">
    <property type="entry name" value="HisKA"/>
    <property type="match status" value="1"/>
</dbReference>
<keyword evidence="15" id="KW-1185">Reference proteome</keyword>
<dbReference type="PRINTS" id="PR00344">
    <property type="entry name" value="BCTRLSENSOR"/>
</dbReference>
<dbReference type="SUPFAM" id="SSF47384">
    <property type="entry name" value="Homodimeric domain of signal transducing histidine kinase"/>
    <property type="match status" value="1"/>
</dbReference>
<evidence type="ECO:0000259" key="13">
    <source>
        <dbReference type="PROSITE" id="PS50885"/>
    </source>
</evidence>
<feature type="domain" description="HAMP" evidence="13">
    <location>
        <begin position="194"/>
        <end position="254"/>
    </location>
</feature>
<dbReference type="InterPro" id="IPR003660">
    <property type="entry name" value="HAMP_dom"/>
</dbReference>
<evidence type="ECO:0000313" key="15">
    <source>
        <dbReference type="Proteomes" id="UP001055200"/>
    </source>
</evidence>
<dbReference type="InterPro" id="IPR003594">
    <property type="entry name" value="HATPase_dom"/>
</dbReference>
<evidence type="ECO:0000256" key="11">
    <source>
        <dbReference type="SAM" id="Phobius"/>
    </source>
</evidence>
<feature type="domain" description="Histidine kinase" evidence="12">
    <location>
        <begin position="269"/>
        <end position="482"/>
    </location>
</feature>
<dbReference type="Pfam" id="PF00512">
    <property type="entry name" value="HisKA"/>
    <property type="match status" value="1"/>
</dbReference>
<evidence type="ECO:0000256" key="10">
    <source>
        <dbReference type="ARBA" id="ARBA00023136"/>
    </source>
</evidence>
<evidence type="ECO:0000256" key="7">
    <source>
        <dbReference type="ARBA" id="ARBA00022777"/>
    </source>
</evidence>
<accession>A0ABY3U429</accession>
<comment type="subcellular location">
    <subcellularLocation>
        <location evidence="2">Cell membrane</location>
    </subcellularLocation>
</comment>
<name>A0ABY3U429_9MYCO</name>
<gene>
    <name evidence="14" type="ORF">MIU77_15775</name>
</gene>
<dbReference type="PROSITE" id="PS50885">
    <property type="entry name" value="HAMP"/>
    <property type="match status" value="1"/>
</dbReference>
<dbReference type="Gene3D" id="1.10.287.130">
    <property type="match status" value="1"/>
</dbReference>
<dbReference type="PANTHER" id="PTHR45436:SF5">
    <property type="entry name" value="SENSOR HISTIDINE KINASE TRCS"/>
    <property type="match status" value="1"/>
</dbReference>
<dbReference type="Proteomes" id="UP001055200">
    <property type="component" value="Chromosome"/>
</dbReference>
<evidence type="ECO:0000256" key="9">
    <source>
        <dbReference type="ARBA" id="ARBA00023012"/>
    </source>
</evidence>
<feature type="transmembrane region" description="Helical" evidence="11">
    <location>
        <begin position="21"/>
        <end position="42"/>
    </location>
</feature>
<dbReference type="RefSeq" id="WP_240170561.1">
    <property type="nucleotide sequence ID" value="NZ_CP092365.1"/>
</dbReference>
<dbReference type="InterPro" id="IPR003661">
    <property type="entry name" value="HisK_dim/P_dom"/>
</dbReference>
<evidence type="ECO:0000256" key="1">
    <source>
        <dbReference type="ARBA" id="ARBA00000085"/>
    </source>
</evidence>
<evidence type="ECO:0000256" key="5">
    <source>
        <dbReference type="ARBA" id="ARBA00022679"/>
    </source>
</evidence>
<dbReference type="InterPro" id="IPR036097">
    <property type="entry name" value="HisK_dim/P_sf"/>
</dbReference>
<dbReference type="InterPro" id="IPR004358">
    <property type="entry name" value="Sig_transdc_His_kin-like_C"/>
</dbReference>
<keyword evidence="4" id="KW-0597">Phosphoprotein</keyword>
<keyword evidence="9" id="KW-0902">Two-component regulatory system</keyword>
<keyword evidence="7 14" id="KW-0418">Kinase</keyword>
<dbReference type="Gene3D" id="6.10.340.10">
    <property type="match status" value="1"/>
</dbReference>
<evidence type="ECO:0000256" key="8">
    <source>
        <dbReference type="ARBA" id="ARBA00022989"/>
    </source>
</evidence>
<evidence type="ECO:0000256" key="4">
    <source>
        <dbReference type="ARBA" id="ARBA00022553"/>
    </source>
</evidence>
<comment type="catalytic activity">
    <reaction evidence="1">
        <text>ATP + protein L-histidine = ADP + protein N-phospho-L-histidine.</text>
        <dbReference type="EC" id="2.7.13.3"/>
    </reaction>
</comment>
<evidence type="ECO:0000256" key="2">
    <source>
        <dbReference type="ARBA" id="ARBA00004236"/>
    </source>
</evidence>
<dbReference type="SMART" id="SM00388">
    <property type="entry name" value="HisKA"/>
    <property type="match status" value="1"/>
</dbReference>
<dbReference type="SMART" id="SM00304">
    <property type="entry name" value="HAMP"/>
    <property type="match status" value="1"/>
</dbReference>
<dbReference type="EC" id="2.7.13.3" evidence="3"/>
<dbReference type="PANTHER" id="PTHR45436">
    <property type="entry name" value="SENSOR HISTIDINE KINASE YKOH"/>
    <property type="match status" value="1"/>
</dbReference>
<organism evidence="14 15">
    <name type="scientific">Mycolicibacillus parakoreensis</name>
    <dbReference type="NCBI Taxonomy" id="1069221"/>
    <lineage>
        <taxon>Bacteria</taxon>
        <taxon>Bacillati</taxon>
        <taxon>Actinomycetota</taxon>
        <taxon>Actinomycetes</taxon>
        <taxon>Mycobacteriales</taxon>
        <taxon>Mycobacteriaceae</taxon>
        <taxon>Mycolicibacillus</taxon>
    </lineage>
</organism>
<dbReference type="Gene3D" id="3.30.565.10">
    <property type="entry name" value="Histidine kinase-like ATPase, C-terminal domain"/>
    <property type="match status" value="1"/>
</dbReference>
<dbReference type="SMART" id="SM00387">
    <property type="entry name" value="HATPase_c"/>
    <property type="match status" value="1"/>
</dbReference>
<reference evidence="14" key="1">
    <citation type="submission" date="2022-08" db="EMBL/GenBank/DDBJ databases">
        <title>Complete genome sequence of 14 non-tuberculosis mycobacteria type-strains.</title>
        <authorList>
            <person name="Igarashi Y."/>
            <person name="Osugi A."/>
            <person name="Mitarai S."/>
        </authorList>
    </citation>
    <scope>NUCLEOTIDE SEQUENCE</scope>
    <source>
        <strain evidence="14">DSM 45575</strain>
    </source>
</reference>
<protein>
    <recommendedName>
        <fullName evidence="3">histidine kinase</fullName>
        <ecNumber evidence="3">2.7.13.3</ecNumber>
    </recommendedName>
</protein>
<keyword evidence="8 11" id="KW-1133">Transmembrane helix</keyword>
<feature type="transmembrane region" description="Helical" evidence="11">
    <location>
        <begin position="171"/>
        <end position="197"/>
    </location>
</feature>
<evidence type="ECO:0000256" key="6">
    <source>
        <dbReference type="ARBA" id="ARBA00022692"/>
    </source>
</evidence>
<dbReference type="SUPFAM" id="SSF55874">
    <property type="entry name" value="ATPase domain of HSP90 chaperone/DNA topoisomerase II/histidine kinase"/>
    <property type="match status" value="1"/>
</dbReference>
<dbReference type="InterPro" id="IPR050428">
    <property type="entry name" value="TCS_sensor_his_kinase"/>
</dbReference>
<dbReference type="Pfam" id="PF02518">
    <property type="entry name" value="HATPase_c"/>
    <property type="match status" value="1"/>
</dbReference>
<dbReference type="EMBL" id="CP092365">
    <property type="protein sequence ID" value="ULN52287.1"/>
    <property type="molecule type" value="Genomic_DNA"/>
</dbReference>
<keyword evidence="10 11" id="KW-0472">Membrane</keyword>
<dbReference type="GO" id="GO:0016301">
    <property type="term" value="F:kinase activity"/>
    <property type="evidence" value="ECO:0007669"/>
    <property type="project" value="UniProtKB-KW"/>
</dbReference>
<keyword evidence="5" id="KW-0808">Transferase</keyword>